<dbReference type="AlphaFoldDB" id="A0A0A9E3J0"/>
<reference evidence="2" key="2">
    <citation type="journal article" date="2015" name="Data Brief">
        <title>Shoot transcriptome of the giant reed, Arundo donax.</title>
        <authorList>
            <person name="Barrero R.A."/>
            <person name="Guerrero F.D."/>
            <person name="Moolhuijzen P."/>
            <person name="Goolsby J.A."/>
            <person name="Tidwell J."/>
            <person name="Bellgard S.E."/>
            <person name="Bellgard M.I."/>
        </authorList>
    </citation>
    <scope>NUCLEOTIDE SEQUENCE</scope>
    <source>
        <tissue evidence="2">Shoot tissue taken approximately 20 cm above the soil surface</tissue>
    </source>
</reference>
<organism evidence="2">
    <name type="scientific">Arundo donax</name>
    <name type="common">Giant reed</name>
    <name type="synonym">Donax arundinaceus</name>
    <dbReference type="NCBI Taxonomy" id="35708"/>
    <lineage>
        <taxon>Eukaryota</taxon>
        <taxon>Viridiplantae</taxon>
        <taxon>Streptophyta</taxon>
        <taxon>Embryophyta</taxon>
        <taxon>Tracheophyta</taxon>
        <taxon>Spermatophyta</taxon>
        <taxon>Magnoliopsida</taxon>
        <taxon>Liliopsida</taxon>
        <taxon>Poales</taxon>
        <taxon>Poaceae</taxon>
        <taxon>PACMAD clade</taxon>
        <taxon>Arundinoideae</taxon>
        <taxon>Arundineae</taxon>
        <taxon>Arundo</taxon>
    </lineage>
</organism>
<evidence type="ECO:0000256" key="1">
    <source>
        <dbReference type="SAM" id="Phobius"/>
    </source>
</evidence>
<accession>A0A0A9E3J0</accession>
<feature type="transmembrane region" description="Helical" evidence="1">
    <location>
        <begin position="12"/>
        <end position="31"/>
    </location>
</feature>
<evidence type="ECO:0000313" key="2">
    <source>
        <dbReference type="EMBL" id="JAD90547.1"/>
    </source>
</evidence>
<keyword evidence="1" id="KW-1133">Transmembrane helix</keyword>
<protein>
    <submittedName>
        <fullName evidence="2">Uncharacterized protein</fullName>
    </submittedName>
</protein>
<keyword evidence="1" id="KW-0812">Transmembrane</keyword>
<dbReference type="EMBL" id="GBRH01207348">
    <property type="protein sequence ID" value="JAD90547.1"/>
    <property type="molecule type" value="Transcribed_RNA"/>
</dbReference>
<name>A0A0A9E3J0_ARUDO</name>
<sequence length="50" mass="6033">MSSRSLHTVRPFWVNYCYGVIMISIFLQKCIPSYDLRNIFCVHSFVSMRW</sequence>
<reference evidence="2" key="1">
    <citation type="submission" date="2014-09" db="EMBL/GenBank/DDBJ databases">
        <authorList>
            <person name="Magalhaes I.L.F."/>
            <person name="Oliveira U."/>
            <person name="Santos F.R."/>
            <person name="Vidigal T.H.D.A."/>
            <person name="Brescovit A.D."/>
            <person name="Santos A.J."/>
        </authorList>
    </citation>
    <scope>NUCLEOTIDE SEQUENCE</scope>
    <source>
        <tissue evidence="2">Shoot tissue taken approximately 20 cm above the soil surface</tissue>
    </source>
</reference>
<proteinExistence type="predicted"/>
<keyword evidence="1" id="KW-0472">Membrane</keyword>